<accession>A0A0F9SG24</accession>
<reference evidence="2" key="1">
    <citation type="journal article" date="2015" name="Nature">
        <title>Complex archaea that bridge the gap between prokaryotes and eukaryotes.</title>
        <authorList>
            <person name="Spang A."/>
            <person name="Saw J.H."/>
            <person name="Jorgensen S.L."/>
            <person name="Zaremba-Niedzwiedzka K."/>
            <person name="Martijn J."/>
            <person name="Lind A.E."/>
            <person name="van Eijk R."/>
            <person name="Schleper C."/>
            <person name="Guy L."/>
            <person name="Ettema T.J."/>
        </authorList>
    </citation>
    <scope>NUCLEOTIDE SEQUENCE</scope>
</reference>
<feature type="region of interest" description="Disordered" evidence="1">
    <location>
        <begin position="15"/>
        <end position="43"/>
    </location>
</feature>
<dbReference type="EMBL" id="LAZR01000512">
    <property type="protein sequence ID" value="KKN66004.1"/>
    <property type="molecule type" value="Genomic_DNA"/>
</dbReference>
<sequence>MAKKITEGMRQILRKKSEQAKQVAEEAARRQEEAEQRKEVEEIRKTRKTGGLIRTARMLRHGAGYAEAEKKRLAKKAEREKRKARLGSVIIEYARRTGKPKTK</sequence>
<evidence type="ECO:0000313" key="2">
    <source>
        <dbReference type="EMBL" id="KKN66004.1"/>
    </source>
</evidence>
<protein>
    <submittedName>
        <fullName evidence="2">Uncharacterized protein</fullName>
    </submittedName>
</protein>
<dbReference type="AlphaFoldDB" id="A0A0F9SG24"/>
<gene>
    <name evidence="2" type="ORF">LCGC14_0475960</name>
</gene>
<name>A0A0F9SG24_9ZZZZ</name>
<comment type="caution">
    <text evidence="2">The sequence shown here is derived from an EMBL/GenBank/DDBJ whole genome shotgun (WGS) entry which is preliminary data.</text>
</comment>
<proteinExistence type="predicted"/>
<organism evidence="2">
    <name type="scientific">marine sediment metagenome</name>
    <dbReference type="NCBI Taxonomy" id="412755"/>
    <lineage>
        <taxon>unclassified sequences</taxon>
        <taxon>metagenomes</taxon>
        <taxon>ecological metagenomes</taxon>
    </lineage>
</organism>
<evidence type="ECO:0000256" key="1">
    <source>
        <dbReference type="SAM" id="MobiDB-lite"/>
    </source>
</evidence>